<gene>
    <name evidence="4" type="ORF">XV92_01660</name>
</gene>
<proteinExistence type="predicted"/>
<evidence type="ECO:0000256" key="1">
    <source>
        <dbReference type="ARBA" id="ARBA00022679"/>
    </source>
</evidence>
<name>A0A0Q0TRE3_VIBMT</name>
<dbReference type="InterPro" id="IPR050680">
    <property type="entry name" value="YpeA/RimI_acetyltransf"/>
</dbReference>
<organism evidence="4 5">
    <name type="scientific">Vibrio metoecus</name>
    <dbReference type="NCBI Taxonomy" id="1481663"/>
    <lineage>
        <taxon>Bacteria</taxon>
        <taxon>Pseudomonadati</taxon>
        <taxon>Pseudomonadota</taxon>
        <taxon>Gammaproteobacteria</taxon>
        <taxon>Vibrionales</taxon>
        <taxon>Vibrionaceae</taxon>
        <taxon>Vibrio</taxon>
    </lineage>
</organism>
<accession>A0A0Q0TRE3</accession>
<dbReference type="CDD" id="cd04301">
    <property type="entry name" value="NAT_SF"/>
    <property type="match status" value="1"/>
</dbReference>
<dbReference type="OrthoDB" id="5292888at2"/>
<keyword evidence="1" id="KW-0808">Transferase</keyword>
<dbReference type="AlphaFoldDB" id="A0A0Q0TRE3"/>
<evidence type="ECO:0000259" key="3">
    <source>
        <dbReference type="PROSITE" id="PS51186"/>
    </source>
</evidence>
<evidence type="ECO:0000256" key="2">
    <source>
        <dbReference type="ARBA" id="ARBA00023315"/>
    </source>
</evidence>
<dbReference type="RefSeq" id="WP_055064033.1">
    <property type="nucleotide sequence ID" value="NZ_LBGP01000004.1"/>
</dbReference>
<comment type="caution">
    <text evidence="4">The sequence shown here is derived from an EMBL/GenBank/DDBJ whole genome shotgun (WGS) entry which is preliminary data.</text>
</comment>
<dbReference type="SUPFAM" id="SSF55729">
    <property type="entry name" value="Acyl-CoA N-acyltransferases (Nat)"/>
    <property type="match status" value="1"/>
</dbReference>
<keyword evidence="2" id="KW-0012">Acyltransferase</keyword>
<dbReference type="GO" id="GO:0016747">
    <property type="term" value="F:acyltransferase activity, transferring groups other than amino-acyl groups"/>
    <property type="evidence" value="ECO:0007669"/>
    <property type="project" value="InterPro"/>
</dbReference>
<dbReference type="InterPro" id="IPR000182">
    <property type="entry name" value="GNAT_dom"/>
</dbReference>
<dbReference type="PANTHER" id="PTHR43420">
    <property type="entry name" value="ACETYLTRANSFERASE"/>
    <property type="match status" value="1"/>
</dbReference>
<dbReference type="PROSITE" id="PS51186">
    <property type="entry name" value="GNAT"/>
    <property type="match status" value="1"/>
</dbReference>
<dbReference type="InterPro" id="IPR016181">
    <property type="entry name" value="Acyl_CoA_acyltransferase"/>
</dbReference>
<sequence>MVGNSLKIRKLKQRDIAKARLLIEKAFSDKFCSMTSLDREQLTSSLCMEKIIDVQLHEGHRVAELDGNVVGIISVKSWKSPKTKSLDLELVKTALSEYGFLGMLNVLLGLILLDESVAKGHYYIEHIAIDESYRGKGIGNELMTFAELTALSDPDATKLTLVVARSNVRAISFYEQRGYQVDYIEKSQISKAVLGIKHWLYMSKRFVKDNNTK</sequence>
<feature type="domain" description="N-acetyltransferase" evidence="3">
    <location>
        <begin position="6"/>
        <end position="207"/>
    </location>
</feature>
<dbReference type="Gene3D" id="3.40.630.30">
    <property type="match status" value="1"/>
</dbReference>
<protein>
    <recommendedName>
        <fullName evidence="3">N-acetyltransferase domain-containing protein</fullName>
    </recommendedName>
</protein>
<reference evidence="4 5" key="1">
    <citation type="journal article" date="2015" name="Genome Biol. Evol.">
        <title>The Dynamics of Genetic Interactions between Vibrio metoecus and Vibrio cholerae, Two Close Relatives Co-Occurring in the Environment.</title>
        <authorList>
            <person name="Orata F.D."/>
            <person name="Kirchberger P.C."/>
            <person name="Meheust R."/>
            <person name="Barlow E.J."/>
            <person name="Tarr C.L."/>
            <person name="Boucher Y."/>
        </authorList>
    </citation>
    <scope>NUCLEOTIDE SEQUENCE [LARGE SCALE GENOMIC DNA]</scope>
    <source>
        <strain evidence="4 5">YB5B04</strain>
    </source>
</reference>
<dbReference type="EMBL" id="LBGP01000004">
    <property type="protein sequence ID" value="KQB03942.1"/>
    <property type="molecule type" value="Genomic_DNA"/>
</dbReference>
<dbReference type="Pfam" id="PF00583">
    <property type="entry name" value="Acetyltransf_1"/>
    <property type="match status" value="1"/>
</dbReference>
<dbReference type="Proteomes" id="UP000050491">
    <property type="component" value="Unassembled WGS sequence"/>
</dbReference>
<dbReference type="PATRIC" id="fig|1481663.12.peg.2826"/>
<evidence type="ECO:0000313" key="5">
    <source>
        <dbReference type="Proteomes" id="UP000050491"/>
    </source>
</evidence>
<evidence type="ECO:0000313" key="4">
    <source>
        <dbReference type="EMBL" id="KQB03942.1"/>
    </source>
</evidence>